<accession>A0A1E1MP87</accession>
<feature type="compositionally biased region" description="Polar residues" evidence="2">
    <location>
        <begin position="16"/>
        <end position="25"/>
    </location>
</feature>
<feature type="compositionally biased region" description="Basic and acidic residues" evidence="2">
    <location>
        <begin position="1"/>
        <end position="10"/>
    </location>
</feature>
<evidence type="ECO:0000313" key="4">
    <source>
        <dbReference type="Proteomes" id="UP000177625"/>
    </source>
</evidence>
<proteinExistence type="predicted"/>
<sequence length="436" mass="47643">MSKEKDDKVVKPTPEPSLNDQQQTHHTGLISMLSRSDDRTLQSVRSVCILSEQKRVQSQDIKEFSASPGSYHTPSGNLRSARFSAKLASHFSEEDSPTFGRTRLRHLEAANSEAALAQTESATLKGFFLNLTKEFKINRDCMTVDIALSPAEANADDQDNSHNALCQVDQEVAGNSTGIAADILDATNDMEVASKGIRTLMENLGTENAYLKRTLETCQSTIADRLVQINTKDTEISGLQKELTKQKDLTSNAKTNASNLEQELTLLKEDCVAKEPLIQVGAAVRLAFLERSKPKPHDSLMLNRDIFSASTAAAQDGNVLADLALLRVGGCDAAKFQVAFSDLYGCNFRAITAAGPVLLQAFKLHATARILNGGNGMPNLRLSFDAAFITICNSARQRTLEGTPEGQRLLRRAESSLDEMVVCTRKNETRRAGLLR</sequence>
<keyword evidence="4" id="KW-1185">Reference proteome</keyword>
<evidence type="ECO:0000313" key="3">
    <source>
        <dbReference type="EMBL" id="CZT50565.1"/>
    </source>
</evidence>
<protein>
    <submittedName>
        <fullName evidence="3">Uncharacterized protein</fullName>
    </submittedName>
</protein>
<organism evidence="3 4">
    <name type="scientific">Rhynchosporium secalis</name>
    <name type="common">Barley scald fungus</name>
    <dbReference type="NCBI Taxonomy" id="38038"/>
    <lineage>
        <taxon>Eukaryota</taxon>
        <taxon>Fungi</taxon>
        <taxon>Dikarya</taxon>
        <taxon>Ascomycota</taxon>
        <taxon>Pezizomycotina</taxon>
        <taxon>Leotiomycetes</taxon>
        <taxon>Helotiales</taxon>
        <taxon>Ploettnerulaceae</taxon>
        <taxon>Rhynchosporium</taxon>
    </lineage>
</organism>
<gene>
    <name evidence="3" type="ORF">RSE6_11573</name>
</gene>
<dbReference type="EMBL" id="FJVC01000436">
    <property type="protein sequence ID" value="CZT50565.1"/>
    <property type="molecule type" value="Genomic_DNA"/>
</dbReference>
<evidence type="ECO:0000256" key="1">
    <source>
        <dbReference type="SAM" id="Coils"/>
    </source>
</evidence>
<evidence type="ECO:0000256" key="2">
    <source>
        <dbReference type="SAM" id="MobiDB-lite"/>
    </source>
</evidence>
<name>A0A1E1MP87_RHYSE</name>
<dbReference type="Proteomes" id="UP000177625">
    <property type="component" value="Unassembled WGS sequence"/>
</dbReference>
<feature type="region of interest" description="Disordered" evidence="2">
    <location>
        <begin position="1"/>
        <end position="25"/>
    </location>
</feature>
<feature type="coiled-coil region" evidence="1">
    <location>
        <begin position="243"/>
        <end position="270"/>
    </location>
</feature>
<reference evidence="4" key="1">
    <citation type="submission" date="2016-03" db="EMBL/GenBank/DDBJ databases">
        <authorList>
            <person name="Guldener U."/>
        </authorList>
    </citation>
    <scope>NUCLEOTIDE SEQUENCE [LARGE SCALE GENOMIC DNA]</scope>
</reference>
<keyword evidence="1" id="KW-0175">Coiled coil</keyword>
<dbReference type="AlphaFoldDB" id="A0A1E1MP87"/>